<dbReference type="PANTHER" id="PTHR45715">
    <property type="entry name" value="ATPASE H+-TRANSPORTING V1 SUBUNIT E1A-RELATED"/>
    <property type="match status" value="1"/>
</dbReference>
<dbReference type="Proteomes" id="UP000515146">
    <property type="component" value="Unplaced"/>
</dbReference>
<evidence type="ECO:0000256" key="8">
    <source>
        <dbReference type="ARBA" id="ARBA00082230"/>
    </source>
</evidence>
<dbReference type="GO" id="GO:0046961">
    <property type="term" value="F:proton-transporting ATPase activity, rotational mechanism"/>
    <property type="evidence" value="ECO:0007669"/>
    <property type="project" value="InterPro"/>
</dbReference>
<dbReference type="KEGG" id="dpte:113798004"/>
<gene>
    <name evidence="10" type="primary">LOC113798004</name>
</gene>
<dbReference type="GO" id="GO:0033178">
    <property type="term" value="C:proton-transporting two-sector ATPase complex, catalytic domain"/>
    <property type="evidence" value="ECO:0007669"/>
    <property type="project" value="InterPro"/>
</dbReference>
<dbReference type="InParanoid" id="A0A6P6YHL8"/>
<dbReference type="Gene3D" id="3.30.2320.30">
    <property type="entry name" value="ATP synthase, E subunit, C-terminal"/>
    <property type="match status" value="1"/>
</dbReference>
<evidence type="ECO:0000256" key="5">
    <source>
        <dbReference type="ARBA" id="ARBA00071127"/>
    </source>
</evidence>
<dbReference type="FunFam" id="3.30.2320.30:FF:000001">
    <property type="entry name" value="V-type proton atpase subunit e 1"/>
    <property type="match status" value="1"/>
</dbReference>
<dbReference type="InterPro" id="IPR002842">
    <property type="entry name" value="ATPase_V1_Esu"/>
</dbReference>
<dbReference type="AlphaFoldDB" id="A0A6P6YHL8"/>
<comment type="similarity">
    <text evidence="1">Belongs to the V-ATPase E subunit family.</text>
</comment>
<accession>A0A6P6YHL8</accession>
<dbReference type="InterPro" id="IPR038495">
    <property type="entry name" value="ATPase_E_C"/>
</dbReference>
<dbReference type="RefSeq" id="XP_027204281.1">
    <property type="nucleotide sequence ID" value="XM_027348480.1"/>
</dbReference>
<sequence length="226" mass="26525">MALGEADVQKQIKHMVAFIEQEANEKAEEIEAKAEEEFNIEKGRLVQEQRLKIIEFFEKKEKQVELKRRIYNSHLQNQSRLRVLKQREELIRNVLEEARQKLAEVTKDADLYKKVMQKLISQSVFRLVEPEVVICCRKQDLTLIESLLDSVKKEYHAATKRNVEIKIDTNRYLSHDTCGGVEMYAQGGKIKVTNTLESRLDLISQQLLPEIRVALFQRNPNRKFDD</sequence>
<dbReference type="FunCoup" id="A0A6P6YHL8">
    <property type="interactions" value="801"/>
</dbReference>
<evidence type="ECO:0000256" key="2">
    <source>
        <dbReference type="ARBA" id="ARBA00022448"/>
    </source>
</evidence>
<dbReference type="SUPFAM" id="SSF160527">
    <property type="entry name" value="V-type ATPase subunit E-like"/>
    <property type="match status" value="1"/>
</dbReference>
<organism evidence="9 10">
    <name type="scientific">Dermatophagoides pteronyssinus</name>
    <name type="common">European house dust mite</name>
    <dbReference type="NCBI Taxonomy" id="6956"/>
    <lineage>
        <taxon>Eukaryota</taxon>
        <taxon>Metazoa</taxon>
        <taxon>Ecdysozoa</taxon>
        <taxon>Arthropoda</taxon>
        <taxon>Chelicerata</taxon>
        <taxon>Arachnida</taxon>
        <taxon>Acari</taxon>
        <taxon>Acariformes</taxon>
        <taxon>Sarcoptiformes</taxon>
        <taxon>Astigmata</taxon>
        <taxon>Psoroptidia</taxon>
        <taxon>Analgoidea</taxon>
        <taxon>Pyroglyphidae</taxon>
        <taxon>Dermatophagoidinae</taxon>
        <taxon>Dermatophagoides</taxon>
    </lineage>
</organism>
<name>A0A6P6YHL8_DERPT</name>
<evidence type="ECO:0000256" key="7">
    <source>
        <dbReference type="ARBA" id="ARBA00082222"/>
    </source>
</evidence>
<evidence type="ECO:0000256" key="3">
    <source>
        <dbReference type="ARBA" id="ARBA00023065"/>
    </source>
</evidence>
<protein>
    <recommendedName>
        <fullName evidence="5">V-type proton ATPase subunit E</fullName>
    </recommendedName>
    <alternativeName>
        <fullName evidence="6">V-ATPase 26 kDa subunit</fullName>
    </alternativeName>
    <alternativeName>
        <fullName evidence="4">V-type proton ATPase subunit e</fullName>
    </alternativeName>
    <alternativeName>
        <fullName evidence="7 8">Vacuolar proton pump subunit E</fullName>
    </alternativeName>
</protein>
<keyword evidence="3" id="KW-0406">Ion transport</keyword>
<evidence type="ECO:0000256" key="1">
    <source>
        <dbReference type="ARBA" id="ARBA00005901"/>
    </source>
</evidence>
<dbReference type="CTD" id="40679"/>
<reference evidence="10" key="1">
    <citation type="submission" date="2025-08" db="UniProtKB">
        <authorList>
            <consortium name="RefSeq"/>
        </authorList>
    </citation>
    <scope>IDENTIFICATION</scope>
    <source>
        <strain evidence="10">Airmid</strain>
    </source>
</reference>
<keyword evidence="9" id="KW-1185">Reference proteome</keyword>
<dbReference type="HAMAP" id="MF_00311">
    <property type="entry name" value="ATP_synth_E_arch"/>
    <property type="match status" value="1"/>
</dbReference>
<dbReference type="Pfam" id="PF01991">
    <property type="entry name" value="vATP-synt_E"/>
    <property type="match status" value="1"/>
</dbReference>
<keyword evidence="2" id="KW-0813">Transport</keyword>
<dbReference type="OrthoDB" id="10263003at2759"/>
<dbReference type="Gene3D" id="6.10.250.1620">
    <property type="match status" value="1"/>
</dbReference>
<evidence type="ECO:0000256" key="4">
    <source>
        <dbReference type="ARBA" id="ARBA00071102"/>
    </source>
</evidence>
<evidence type="ECO:0000313" key="10">
    <source>
        <dbReference type="RefSeq" id="XP_027204281.1"/>
    </source>
</evidence>
<proteinExistence type="inferred from homology"/>
<evidence type="ECO:0000313" key="9">
    <source>
        <dbReference type="Proteomes" id="UP000515146"/>
    </source>
</evidence>
<dbReference type="OMA" id="QHMMAFI"/>
<evidence type="ECO:0000256" key="6">
    <source>
        <dbReference type="ARBA" id="ARBA00077020"/>
    </source>
</evidence>